<dbReference type="PANTHER" id="PTHR34047:SF8">
    <property type="entry name" value="PROTEIN YKFC"/>
    <property type="match status" value="1"/>
</dbReference>
<keyword evidence="3" id="KW-0548">Nucleotidyltransferase</keyword>
<dbReference type="InterPro" id="IPR043502">
    <property type="entry name" value="DNA/RNA_pol_sf"/>
</dbReference>
<proteinExistence type="inferred from homology"/>
<gene>
    <name evidence="3" type="ORF">CLV96_3891</name>
</gene>
<dbReference type="GO" id="GO:0003964">
    <property type="term" value="F:RNA-directed DNA polymerase activity"/>
    <property type="evidence" value="ECO:0007669"/>
    <property type="project" value="UniProtKB-KW"/>
</dbReference>
<dbReference type="EMBL" id="SORO01000006">
    <property type="protein sequence ID" value="TDY66512.1"/>
    <property type="molecule type" value="Genomic_DNA"/>
</dbReference>
<dbReference type="InterPro" id="IPR000477">
    <property type="entry name" value="RT_dom"/>
</dbReference>
<dbReference type="PROSITE" id="PS50878">
    <property type="entry name" value="RT_POL"/>
    <property type="match status" value="1"/>
</dbReference>
<evidence type="ECO:0000313" key="4">
    <source>
        <dbReference type="Proteomes" id="UP000294684"/>
    </source>
</evidence>
<dbReference type="InterPro" id="IPR043128">
    <property type="entry name" value="Rev_trsase/Diguanyl_cyclase"/>
</dbReference>
<evidence type="ECO:0000256" key="1">
    <source>
        <dbReference type="ARBA" id="ARBA00034120"/>
    </source>
</evidence>
<dbReference type="Gene3D" id="3.30.70.270">
    <property type="match status" value="1"/>
</dbReference>
<reference evidence="3 4" key="1">
    <citation type="submission" date="2019-03" db="EMBL/GenBank/DDBJ databases">
        <title>Genomic Encyclopedia of Archaeal and Bacterial Type Strains, Phase II (KMG-II): from individual species to whole genera.</title>
        <authorList>
            <person name="Goeker M."/>
        </authorList>
    </citation>
    <scope>NUCLEOTIDE SEQUENCE [LARGE SCALE GENOMIC DNA]</scope>
    <source>
        <strain evidence="3 4">DSM 21537</strain>
    </source>
</reference>
<dbReference type="Pfam" id="PF00078">
    <property type="entry name" value="RVT_1"/>
    <property type="match status" value="1"/>
</dbReference>
<evidence type="ECO:0000313" key="3">
    <source>
        <dbReference type="EMBL" id="TDY66512.1"/>
    </source>
</evidence>
<sequence>MNSFNNSNDNSVSLTLWELLLKVKLEVNSTGILKSNPLEHLNIGIIYELSRRLKRNSASQKMELIDWQKNPKLANELASKISNNKYEFGIARQTTIQSNGKDRIIYSYRLEDKIVQKIISLVLNEIFDHEFFSESFAYRPNMSIQAGMRLIDQQYQEEKYCLKLDIHKCFNNIDNLKLIQILESKIKHPHFLKIIKKSLNTYTKSDGKKVKHSGIPQGSVHAPILANIYLHHCLDKPLRETYPDIKFYRYADDLLLTTIKEDTNNQINNWIENTLRSQNLSISEKTPNISLELKNGQKFLGYKVRKEQERLVIDIDQSKIIQKILEIGLNTPKHLNNYLRSQLKSTSISKDTHRSWYYMLVELPTLIRRELSTKVKPSSLDTILHEIDSASKPLLRELSSQLLEHQIN</sequence>
<evidence type="ECO:0000259" key="2">
    <source>
        <dbReference type="PROSITE" id="PS50878"/>
    </source>
</evidence>
<dbReference type="InterPro" id="IPR051083">
    <property type="entry name" value="GrpII_Intron_Splice-Mob/Def"/>
</dbReference>
<accession>A0A4R8MJ36</accession>
<dbReference type="SUPFAM" id="SSF56672">
    <property type="entry name" value="DNA/RNA polymerases"/>
    <property type="match status" value="1"/>
</dbReference>
<dbReference type="GeneID" id="79829141"/>
<dbReference type="STRING" id="1193051.LEP1GSC017_0016"/>
<dbReference type="CDD" id="cd01651">
    <property type="entry name" value="RT_G2_intron"/>
    <property type="match status" value="1"/>
</dbReference>
<dbReference type="PANTHER" id="PTHR34047">
    <property type="entry name" value="NUCLEAR INTRON MATURASE 1, MITOCHONDRIAL-RELATED"/>
    <property type="match status" value="1"/>
</dbReference>
<protein>
    <submittedName>
        <fullName evidence="3">Reverse transcriptase (RNA-dependent DNA polymerase)</fullName>
    </submittedName>
</protein>
<organism evidence="3 4">
    <name type="scientific">Leptospira meyeri</name>
    <dbReference type="NCBI Taxonomy" id="29508"/>
    <lineage>
        <taxon>Bacteria</taxon>
        <taxon>Pseudomonadati</taxon>
        <taxon>Spirochaetota</taxon>
        <taxon>Spirochaetia</taxon>
        <taxon>Leptospirales</taxon>
        <taxon>Leptospiraceae</taxon>
        <taxon>Leptospira</taxon>
    </lineage>
</organism>
<dbReference type="AlphaFoldDB" id="A0A4R8MJ36"/>
<dbReference type="Proteomes" id="UP000294684">
    <property type="component" value="Unassembled WGS sequence"/>
</dbReference>
<dbReference type="RefSeq" id="WP_004787770.1">
    <property type="nucleotide sequence ID" value="NZ_SORO01000006.1"/>
</dbReference>
<comment type="similarity">
    <text evidence="1">Belongs to the bacterial reverse transcriptase family.</text>
</comment>
<keyword evidence="3" id="KW-0695">RNA-directed DNA polymerase</keyword>
<comment type="caution">
    <text evidence="3">The sequence shown here is derived from an EMBL/GenBank/DDBJ whole genome shotgun (WGS) entry which is preliminary data.</text>
</comment>
<feature type="domain" description="Reverse transcriptase" evidence="2">
    <location>
        <begin position="75"/>
        <end position="304"/>
    </location>
</feature>
<keyword evidence="3" id="KW-0808">Transferase</keyword>
<name>A0A4R8MJ36_LEPME</name>
<keyword evidence="4" id="KW-1185">Reference proteome</keyword>
<dbReference type="OrthoDB" id="9793236at2"/>